<evidence type="ECO:0000313" key="2">
    <source>
        <dbReference type="EMBL" id="PJF47883.1"/>
    </source>
</evidence>
<accession>A0A2M8QDJ8</accession>
<dbReference type="InterPro" id="IPR002938">
    <property type="entry name" value="FAD-bd"/>
</dbReference>
<dbReference type="PANTHER" id="PTHR42685">
    <property type="entry name" value="GERANYLGERANYL DIPHOSPHATE REDUCTASE"/>
    <property type="match status" value="1"/>
</dbReference>
<dbReference type="InterPro" id="IPR011777">
    <property type="entry name" value="Geranylgeranyl_Rdtase_fam"/>
</dbReference>
<organism evidence="2 3">
    <name type="scientific">Candidatus Thermofonsia Clade 3 bacterium</name>
    <dbReference type="NCBI Taxonomy" id="2364212"/>
    <lineage>
        <taxon>Bacteria</taxon>
        <taxon>Bacillati</taxon>
        <taxon>Chloroflexota</taxon>
        <taxon>Candidatus Thermofontia</taxon>
        <taxon>Candidatus Thermofonsia Clade 3</taxon>
    </lineage>
</organism>
<protein>
    <recommendedName>
        <fullName evidence="1">FAD-binding domain-containing protein</fullName>
    </recommendedName>
</protein>
<dbReference type="Pfam" id="PF01494">
    <property type="entry name" value="FAD_binding_3"/>
    <property type="match status" value="1"/>
</dbReference>
<evidence type="ECO:0000313" key="3">
    <source>
        <dbReference type="Proteomes" id="UP000230790"/>
    </source>
</evidence>
<dbReference type="PANTHER" id="PTHR42685:SF22">
    <property type="entry name" value="CONDITIONED MEDIUM FACTOR RECEPTOR 1"/>
    <property type="match status" value="1"/>
</dbReference>
<dbReference type="AlphaFoldDB" id="A0A2M8QDJ8"/>
<dbReference type="InterPro" id="IPR036188">
    <property type="entry name" value="FAD/NAD-bd_sf"/>
</dbReference>
<name>A0A2M8QDJ8_9CHLR</name>
<dbReference type="GO" id="GO:0016628">
    <property type="term" value="F:oxidoreductase activity, acting on the CH-CH group of donors, NAD or NADP as acceptor"/>
    <property type="evidence" value="ECO:0007669"/>
    <property type="project" value="InterPro"/>
</dbReference>
<dbReference type="PRINTS" id="PR00420">
    <property type="entry name" value="RNGMNOXGNASE"/>
</dbReference>
<evidence type="ECO:0000259" key="1">
    <source>
        <dbReference type="Pfam" id="PF01494"/>
    </source>
</evidence>
<dbReference type="Proteomes" id="UP000230790">
    <property type="component" value="Unassembled WGS sequence"/>
</dbReference>
<proteinExistence type="predicted"/>
<dbReference type="SUPFAM" id="SSF51905">
    <property type="entry name" value="FAD/NAD(P)-binding domain"/>
    <property type="match status" value="1"/>
</dbReference>
<gene>
    <name evidence="2" type="ORF">CUN48_06495</name>
</gene>
<dbReference type="EMBL" id="PGTN01000032">
    <property type="protein sequence ID" value="PJF47883.1"/>
    <property type="molecule type" value="Genomic_DNA"/>
</dbReference>
<sequence length="401" mass="43794">MHDVAIIGAGPGGSATAHYLAQRGVDVLLLDKADFPRDKTCGDGLTPRAVSVLQDMGVVEELRRVGHIIRRFEVFAPNHCSTADALTMPNGLPDFALVVPRLTLDHLLLQRAICSHARFEPRVHVSALHIEESNGTPHVKLQGERDGRRVCFGARLAVIATGANTGLLLRTGILRAPPRVMVAARAYFENIRGLTDAWTLRFDGAPLPGYGWVFPIASDVANVGVGYFKHDRKASALGCFESFRRSPAMQRLLEGATQAGPVRGYPLREDFLTSPTFGERALLVGEAAGLVNPLTGEGIDYALESGRIAADHAYSMLECGRFTPQQHAAYDRALRERFQALFEFCAWVRRWCLHPIALNALVAMANRRNDLRKKLMNAVLGGAPIRGKPTVGRVIQALVGR</sequence>
<dbReference type="GO" id="GO:0071949">
    <property type="term" value="F:FAD binding"/>
    <property type="evidence" value="ECO:0007669"/>
    <property type="project" value="InterPro"/>
</dbReference>
<feature type="domain" description="FAD-binding" evidence="1">
    <location>
        <begin position="3"/>
        <end position="165"/>
    </location>
</feature>
<reference evidence="2 3" key="1">
    <citation type="submission" date="2017-11" db="EMBL/GenBank/DDBJ databases">
        <title>Evolution of Phototrophy in the Chloroflexi Phylum Driven by Horizontal Gene Transfer.</title>
        <authorList>
            <person name="Ward L.M."/>
            <person name="Hemp J."/>
            <person name="Shih P.M."/>
            <person name="Mcglynn S.E."/>
            <person name="Fischer W."/>
        </authorList>
    </citation>
    <scope>NUCLEOTIDE SEQUENCE [LARGE SCALE GENOMIC DNA]</scope>
    <source>
        <strain evidence="2">JP3_7</strain>
    </source>
</reference>
<dbReference type="NCBIfam" id="TIGR02032">
    <property type="entry name" value="GG-red-SF"/>
    <property type="match status" value="1"/>
</dbReference>
<dbReference type="Gene3D" id="3.50.50.60">
    <property type="entry name" value="FAD/NAD(P)-binding domain"/>
    <property type="match status" value="1"/>
</dbReference>
<dbReference type="InterPro" id="IPR050407">
    <property type="entry name" value="Geranylgeranyl_reductase"/>
</dbReference>
<comment type="caution">
    <text evidence="2">The sequence shown here is derived from an EMBL/GenBank/DDBJ whole genome shotgun (WGS) entry which is preliminary data.</text>
</comment>